<evidence type="ECO:0000313" key="1">
    <source>
        <dbReference type="EMBL" id="BEH90621.1"/>
    </source>
</evidence>
<accession>A0ABN6ZAK2</accession>
<sequence>MYDRPRFNRRNPYSFLRGYRENHEGGFDPNFVPVPYPGEFGGLGSFIVGGLAGAFLASAFGNKHDQAAHPAQATTSSVQPVIQPVPVVQGMPYNYSPYGYMSPTSQLKEPKVKEKDDDEELYPDFDEWKGKQPVKETHQVYTIPNQATSNKMPTYQQAPMYQQVPVYQQAPVYYQPMMPAYQVMQQSMMPYPSRNGSARWITTDVSPYQESSGPFMAMVPVVTHQVALESRPATQVMPYYMMPVQQSPLL</sequence>
<protein>
    <submittedName>
        <fullName evidence="1">Uncharacterized protein</fullName>
    </submittedName>
</protein>
<dbReference type="RefSeq" id="WP_262950797.1">
    <property type="nucleotide sequence ID" value="NZ_AP028127.1"/>
</dbReference>
<reference evidence="1" key="1">
    <citation type="journal article" date="2024" name="Int. J. Syst. Evol. Microbiol.">
        <title>Turicibacter faecis sp. nov., isolated from faeces of heart failure mouse model.</title>
        <authorList>
            <person name="Imamura Y."/>
            <person name="Motooka D."/>
            <person name="Nakajima Y."/>
            <person name="Ito S."/>
            <person name="Kitakaze M."/>
            <person name="Iida T."/>
            <person name="Nakamura S."/>
        </authorList>
    </citation>
    <scope>NUCLEOTIDE SEQUENCE</scope>
    <source>
        <strain evidence="1">TC023</strain>
    </source>
</reference>
<organism evidence="1 2">
    <name type="scientific">Turicibacter faecis</name>
    <dbReference type="NCBI Taxonomy" id="2963365"/>
    <lineage>
        <taxon>Bacteria</taxon>
        <taxon>Bacillati</taxon>
        <taxon>Bacillota</taxon>
        <taxon>Erysipelotrichia</taxon>
        <taxon>Erysipelotrichales</taxon>
        <taxon>Turicibacteraceae</taxon>
        <taxon>Turicibacter</taxon>
    </lineage>
</organism>
<evidence type="ECO:0000313" key="2">
    <source>
        <dbReference type="Proteomes" id="UP001432099"/>
    </source>
</evidence>
<name>A0ABN6ZAK2_9FIRM</name>
<keyword evidence="2" id="KW-1185">Reference proteome</keyword>
<gene>
    <name evidence="1" type="ORF">T23_07230</name>
</gene>
<dbReference type="EMBL" id="AP028127">
    <property type="protein sequence ID" value="BEH90621.1"/>
    <property type="molecule type" value="Genomic_DNA"/>
</dbReference>
<proteinExistence type="predicted"/>
<dbReference type="Proteomes" id="UP001432099">
    <property type="component" value="Chromosome"/>
</dbReference>